<name>A0A6L7I329_9GAMM</name>
<dbReference type="Pfam" id="PF11726">
    <property type="entry name" value="YagK_YfjJ_C"/>
    <property type="match status" value="1"/>
</dbReference>
<dbReference type="InterPro" id="IPR057271">
    <property type="entry name" value="YagK_YfjJ_C"/>
</dbReference>
<gene>
    <name evidence="2" type="ORF">GNT65_20230</name>
</gene>
<accession>A0A6L7I329</accession>
<reference evidence="2 3" key="1">
    <citation type="submission" date="2019-12" db="EMBL/GenBank/DDBJ databases">
        <title>Shewanella insulae sp. nov., isolated from a tidal flat.</title>
        <authorList>
            <person name="Yoon J.-H."/>
        </authorList>
    </citation>
    <scope>NUCLEOTIDE SEQUENCE [LARGE SCALE GENOMIC DNA]</scope>
    <source>
        <strain evidence="2 3">JBTF-M18</strain>
    </source>
</reference>
<proteinExistence type="predicted"/>
<evidence type="ECO:0000313" key="3">
    <source>
        <dbReference type="Proteomes" id="UP000474778"/>
    </source>
</evidence>
<protein>
    <submittedName>
        <fullName evidence="2">Inovirus-type Gp2 protein</fullName>
    </submittedName>
</protein>
<dbReference type="Proteomes" id="UP000474778">
    <property type="component" value="Unassembled WGS sequence"/>
</dbReference>
<keyword evidence="3" id="KW-1185">Reference proteome</keyword>
<comment type="caution">
    <text evidence="2">The sequence shown here is derived from an EMBL/GenBank/DDBJ whole genome shotgun (WGS) entry which is preliminary data.</text>
</comment>
<feature type="domain" description="YagK/YfjJ C-terminal" evidence="1">
    <location>
        <begin position="57"/>
        <end position="187"/>
    </location>
</feature>
<evidence type="ECO:0000259" key="1">
    <source>
        <dbReference type="Pfam" id="PF11726"/>
    </source>
</evidence>
<dbReference type="EMBL" id="WRPA01000029">
    <property type="protein sequence ID" value="MXR70989.1"/>
    <property type="molecule type" value="Genomic_DNA"/>
</dbReference>
<dbReference type="AlphaFoldDB" id="A0A6L7I329"/>
<organism evidence="2 3">
    <name type="scientific">Shewanella insulae</name>
    <dbReference type="NCBI Taxonomy" id="2681496"/>
    <lineage>
        <taxon>Bacteria</taxon>
        <taxon>Pseudomonadati</taxon>
        <taxon>Pseudomonadota</taxon>
        <taxon>Gammaproteobacteria</taxon>
        <taxon>Alteromonadales</taxon>
        <taxon>Shewanellaceae</taxon>
        <taxon>Shewanella</taxon>
    </lineage>
</organism>
<sequence length="205" mass="23673">MSLRVYAVSNSQSHSIGPLICEQVCLGGLGWLVMYFADGLNREILNKIYQTLTAFLSRHSKAFVIRFDVSLYDSPSHNKIIGKIMRNISGKLTNYYNKTVIYGWVREQNNMDDKCHYHCFVIINGHNANKTKITFDYAMHAIKLVVDAKAHFPDYCYYMVKRNDLSSFQAALYRLSYLAKNASKENKPSKVKGYFFSRITPRPQQ</sequence>
<evidence type="ECO:0000313" key="2">
    <source>
        <dbReference type="EMBL" id="MXR70989.1"/>
    </source>
</evidence>